<dbReference type="InterPro" id="IPR014710">
    <property type="entry name" value="RmlC-like_jellyroll"/>
</dbReference>
<dbReference type="GO" id="GO:0046872">
    <property type="term" value="F:metal ion binding"/>
    <property type="evidence" value="ECO:0007669"/>
    <property type="project" value="UniProtKB-KW"/>
</dbReference>
<dbReference type="Pfam" id="PF07883">
    <property type="entry name" value="Cupin_2"/>
    <property type="match status" value="1"/>
</dbReference>
<dbReference type="CDD" id="cd02221">
    <property type="entry name" value="cupin_TM1287-like"/>
    <property type="match status" value="1"/>
</dbReference>
<dbReference type="PANTHER" id="PTHR35848">
    <property type="entry name" value="OXALATE-BINDING PROTEIN"/>
    <property type="match status" value="1"/>
</dbReference>
<organism evidence="3">
    <name type="scientific">Gracilinema caldarium</name>
    <dbReference type="NCBI Taxonomy" id="215591"/>
    <lineage>
        <taxon>Bacteria</taxon>
        <taxon>Pseudomonadati</taxon>
        <taxon>Spirochaetota</taxon>
        <taxon>Spirochaetia</taxon>
        <taxon>Spirochaetales</taxon>
        <taxon>Breznakiellaceae</taxon>
        <taxon>Gracilinema</taxon>
    </lineage>
</organism>
<protein>
    <submittedName>
        <fullName evidence="3">Cupin domain-containing protein</fullName>
    </submittedName>
</protein>
<dbReference type="InterPro" id="IPR011051">
    <property type="entry name" value="RmlC_Cupin_sf"/>
</dbReference>
<sequence>MIIHRHAMKVELKERMRDGEGTTTLVHFVDGATMKNARLLSEITLPPGASIGEHRHDSETEYYIILEGTGMVKDNGVDTLIKAGDVVVTGDGASHSIKNTGTTPLKFIAVIITY</sequence>
<proteinExistence type="predicted"/>
<reference evidence="3" key="1">
    <citation type="journal article" date="2020" name="mSystems">
        <title>Genome- and Community-Level Interaction Insights into Carbon Utilization and Element Cycling Functions of Hydrothermarchaeota in Hydrothermal Sediment.</title>
        <authorList>
            <person name="Zhou Z."/>
            <person name="Liu Y."/>
            <person name="Xu W."/>
            <person name="Pan J."/>
            <person name="Luo Z.H."/>
            <person name="Li M."/>
        </authorList>
    </citation>
    <scope>NUCLEOTIDE SEQUENCE [LARGE SCALE GENOMIC DNA]</scope>
    <source>
        <strain evidence="3">SpSt-503</strain>
    </source>
</reference>
<dbReference type="EMBL" id="DSVL01000129">
    <property type="protein sequence ID" value="HFH28701.1"/>
    <property type="molecule type" value="Genomic_DNA"/>
</dbReference>
<keyword evidence="1" id="KW-0479">Metal-binding</keyword>
<gene>
    <name evidence="3" type="ORF">ENS59_04205</name>
</gene>
<name>A0A7C3IGT8_9SPIR</name>
<dbReference type="InterPro" id="IPR051610">
    <property type="entry name" value="GPI/OXD"/>
</dbReference>
<feature type="domain" description="Cupin type-2" evidence="2">
    <location>
        <begin position="43"/>
        <end position="110"/>
    </location>
</feature>
<evidence type="ECO:0000256" key="1">
    <source>
        <dbReference type="ARBA" id="ARBA00022723"/>
    </source>
</evidence>
<dbReference type="InterPro" id="IPR013096">
    <property type="entry name" value="Cupin_2"/>
</dbReference>
<dbReference type="PANTHER" id="PTHR35848:SF6">
    <property type="entry name" value="CUPIN TYPE-2 DOMAIN-CONTAINING PROTEIN"/>
    <property type="match status" value="1"/>
</dbReference>
<evidence type="ECO:0000259" key="2">
    <source>
        <dbReference type="Pfam" id="PF07883"/>
    </source>
</evidence>
<comment type="caution">
    <text evidence="3">The sequence shown here is derived from an EMBL/GenBank/DDBJ whole genome shotgun (WGS) entry which is preliminary data.</text>
</comment>
<evidence type="ECO:0000313" key="3">
    <source>
        <dbReference type="EMBL" id="HFH28701.1"/>
    </source>
</evidence>
<dbReference type="AlphaFoldDB" id="A0A7C3IGT8"/>
<accession>A0A7C3IGT8</accession>
<dbReference type="SUPFAM" id="SSF51182">
    <property type="entry name" value="RmlC-like cupins"/>
    <property type="match status" value="1"/>
</dbReference>
<dbReference type="Gene3D" id="2.60.120.10">
    <property type="entry name" value="Jelly Rolls"/>
    <property type="match status" value="1"/>
</dbReference>